<dbReference type="PANTHER" id="PTHR42994">
    <property type="entry name" value="PEPTIDASE T"/>
    <property type="match status" value="1"/>
</dbReference>
<dbReference type="GO" id="GO:0016787">
    <property type="term" value="F:hydrolase activity"/>
    <property type="evidence" value="ECO:0007669"/>
    <property type="project" value="InterPro"/>
</dbReference>
<evidence type="ECO:0000313" key="5">
    <source>
        <dbReference type="Proteomes" id="UP000326837"/>
    </source>
</evidence>
<gene>
    <name evidence="4" type="ORF">PLANPX_4256</name>
</gene>
<evidence type="ECO:0000313" key="4">
    <source>
        <dbReference type="EMBL" id="BBO34644.1"/>
    </source>
</evidence>
<dbReference type="InterPro" id="IPR002933">
    <property type="entry name" value="Peptidase_M20"/>
</dbReference>
<dbReference type="Gene3D" id="3.30.70.360">
    <property type="match status" value="1"/>
</dbReference>
<protein>
    <submittedName>
        <fullName evidence="4">Putative peptidase YqjE</fullName>
    </submittedName>
</protein>
<evidence type="ECO:0000256" key="2">
    <source>
        <dbReference type="ARBA" id="ARBA00022801"/>
    </source>
</evidence>
<dbReference type="Proteomes" id="UP000326837">
    <property type="component" value="Chromosome"/>
</dbReference>
<name>A0A5K7XCY0_9BACT</name>
<keyword evidence="3" id="KW-0862">Zinc</keyword>
<dbReference type="InterPro" id="IPR036264">
    <property type="entry name" value="Bact_exopeptidase_dim_dom"/>
</dbReference>
<evidence type="ECO:0000256" key="1">
    <source>
        <dbReference type="ARBA" id="ARBA00001947"/>
    </source>
</evidence>
<keyword evidence="5" id="KW-1185">Reference proteome</keyword>
<comment type="cofactor">
    <cofactor evidence="1">
        <name>Zn(2+)</name>
        <dbReference type="ChEBI" id="CHEBI:29105"/>
    </cofactor>
</comment>
<keyword evidence="2" id="KW-0378">Hydrolase</keyword>
<evidence type="ECO:0000256" key="3">
    <source>
        <dbReference type="ARBA" id="ARBA00022833"/>
    </source>
</evidence>
<proteinExistence type="predicted"/>
<dbReference type="SUPFAM" id="SSF53187">
    <property type="entry name" value="Zn-dependent exopeptidases"/>
    <property type="match status" value="1"/>
</dbReference>
<dbReference type="PANTHER" id="PTHR42994:SF2">
    <property type="entry name" value="PEPTIDASE"/>
    <property type="match status" value="1"/>
</dbReference>
<sequence length="412" mass="43095">MLSNFTDRTCLAMSQPASLLDVAAAEARLMRYLAVEGVTGREAAIAAVVIEDLKSLGVPAEAIRFDDANERIPLPTETGNLIVTLPGTTGGERIAFSTHLDTVPLCSGAKPIREGDRIRTDGSTALGGDNRTGCTVLVTLVETLLKHNIPHPPLTLLFTVREESGLHGARELNTADLGGAAMCFNFDGKLAADLVIGAVAQEGWQAEIIGKAAHAGVAPEKGISSTLVGAIALTEAKRGGWFGKVTKPEGYGTSNIGVFGGKPGQPAGEATNVVTDYVRMVGEARSPEASFAATISAAYRAAFETARQEVADADGATAEVKFTSKPSYPSFKLPEDSAVVARAKRAVASLGLTPNTKFSNGGLDANWLVNHDMPTVTFGAGQYEIHTVKEYVDLPEFAQGCRLAIALATLAD</sequence>
<dbReference type="AlphaFoldDB" id="A0A5K7XCY0"/>
<organism evidence="4 5">
    <name type="scientific">Lacipirellula parvula</name>
    <dbReference type="NCBI Taxonomy" id="2650471"/>
    <lineage>
        <taxon>Bacteria</taxon>
        <taxon>Pseudomonadati</taxon>
        <taxon>Planctomycetota</taxon>
        <taxon>Planctomycetia</taxon>
        <taxon>Pirellulales</taxon>
        <taxon>Lacipirellulaceae</taxon>
        <taxon>Lacipirellula</taxon>
    </lineage>
</organism>
<dbReference type="SUPFAM" id="SSF55031">
    <property type="entry name" value="Bacterial exopeptidase dimerisation domain"/>
    <property type="match status" value="1"/>
</dbReference>
<reference evidence="5" key="1">
    <citation type="submission" date="2019-10" db="EMBL/GenBank/DDBJ databases">
        <title>Lacipirellula parvula gen. nov., sp. nov., representing a lineage of planctomycetes widespread in freshwater anoxic habitats, and description of the family Lacipirellulaceae.</title>
        <authorList>
            <person name="Dedysh S.N."/>
            <person name="Kulichevskaya I.S."/>
            <person name="Beletsky A.V."/>
            <person name="Rakitin A.L."/>
            <person name="Mardanov A.V."/>
            <person name="Ivanova A.A."/>
            <person name="Saltykova V.X."/>
            <person name="Rijpstra W.I.C."/>
            <person name="Sinninghe Damste J.S."/>
            <person name="Ravin N.V."/>
        </authorList>
    </citation>
    <scope>NUCLEOTIDE SEQUENCE [LARGE SCALE GENOMIC DNA]</scope>
    <source>
        <strain evidence="5">PX69</strain>
    </source>
</reference>
<accession>A0A5K7XCY0</accession>
<dbReference type="EMBL" id="AP021861">
    <property type="protein sequence ID" value="BBO34644.1"/>
    <property type="molecule type" value="Genomic_DNA"/>
</dbReference>
<dbReference type="Pfam" id="PF01546">
    <property type="entry name" value="Peptidase_M20"/>
    <property type="match status" value="1"/>
</dbReference>
<dbReference type="KEGG" id="lpav:PLANPX_4256"/>
<dbReference type="Gene3D" id="3.40.630.10">
    <property type="entry name" value="Zn peptidases"/>
    <property type="match status" value="1"/>
</dbReference>